<dbReference type="AlphaFoldDB" id="A0A7S0A2T0"/>
<gene>
    <name evidence="2" type="ORF">PBAH0796_LOCUS6863</name>
</gene>
<reference evidence="2" key="1">
    <citation type="submission" date="2021-01" db="EMBL/GenBank/DDBJ databases">
        <authorList>
            <person name="Corre E."/>
            <person name="Pelletier E."/>
            <person name="Niang G."/>
            <person name="Scheremetjew M."/>
            <person name="Finn R."/>
            <person name="Kale V."/>
            <person name="Holt S."/>
            <person name="Cochrane G."/>
            <person name="Meng A."/>
            <person name="Brown T."/>
            <person name="Cohen L."/>
        </authorList>
    </citation>
    <scope>NUCLEOTIDE SEQUENCE</scope>
    <source>
        <strain evidence="2">Pbaha01</strain>
    </source>
</reference>
<feature type="compositionally biased region" description="Polar residues" evidence="1">
    <location>
        <begin position="133"/>
        <end position="146"/>
    </location>
</feature>
<dbReference type="EMBL" id="HBEG01011476">
    <property type="protein sequence ID" value="CAD8351496.1"/>
    <property type="molecule type" value="Transcribed_RNA"/>
</dbReference>
<evidence type="ECO:0000313" key="2">
    <source>
        <dbReference type="EMBL" id="CAD8351496.1"/>
    </source>
</evidence>
<sequence>MQKLINDISADMRSDLNEQFTSVQEDVAGMRADFTAFDGAISNLQSEVHVASSIASAVSAAQREGASRVDAVVQQAVQAHWDTHRVALLREALEGSRASFHVWLRQRWDPLLREQDEQRTTGQAWSEEDAERQGSTGNGRSASTVGWENVTDAWAEHSGDDIMRAQSDSKKLPTSSPWDSESSECTLEPDIYLHEFVEEAPSTATRSTGEARTVTQAAEEAPGRRRTGSDASVLVGKALMESIEPPTPSMTGPLRRSSGIAGTALACRTLVEAALTKSGDWAGEDCTAQRMEEAYAEVRKWLT</sequence>
<name>A0A7S0A2T0_9DINO</name>
<accession>A0A7S0A2T0</accession>
<feature type="region of interest" description="Disordered" evidence="1">
    <location>
        <begin position="118"/>
        <end position="146"/>
    </location>
</feature>
<feature type="compositionally biased region" description="Polar residues" evidence="1">
    <location>
        <begin position="202"/>
        <end position="216"/>
    </location>
</feature>
<evidence type="ECO:0000256" key="1">
    <source>
        <dbReference type="SAM" id="MobiDB-lite"/>
    </source>
</evidence>
<protein>
    <submittedName>
        <fullName evidence="2">Uncharacterized protein</fullName>
    </submittedName>
</protein>
<organism evidence="2">
    <name type="scientific">Pyrodinium bahamense</name>
    <dbReference type="NCBI Taxonomy" id="73915"/>
    <lineage>
        <taxon>Eukaryota</taxon>
        <taxon>Sar</taxon>
        <taxon>Alveolata</taxon>
        <taxon>Dinophyceae</taxon>
        <taxon>Gonyaulacales</taxon>
        <taxon>Pyrocystaceae</taxon>
        <taxon>Pyrodinium</taxon>
    </lineage>
</organism>
<proteinExistence type="predicted"/>
<feature type="region of interest" description="Disordered" evidence="1">
    <location>
        <begin position="201"/>
        <end position="230"/>
    </location>
</feature>